<evidence type="ECO:0000313" key="2">
    <source>
        <dbReference type="Proteomes" id="UP000799118"/>
    </source>
</evidence>
<feature type="non-terminal residue" evidence="1">
    <location>
        <position position="202"/>
    </location>
</feature>
<keyword evidence="2" id="KW-1185">Reference proteome</keyword>
<sequence>MAGDSETSRLKLAAAEYSTPYPHAAFSEPFFAELSFLKASQVSLPLIAQKGSISHWVYDSEVPCTAAATIILPNEIVPNIYDLQPMISSMEDAFIQGKRSVLLKLNVGEHYVERLYHFSKIRLFVAINNHSPSIDAAKRLVEALKSSSLSSMLMDRFMQERICRQIQGFSATCALWNLFCLLDKEWVYDDVLNCLSELLYFR</sequence>
<reference evidence="1" key="1">
    <citation type="journal article" date="2019" name="Environ. Microbiol.">
        <title>Fungal ecological strategies reflected in gene transcription - a case study of two litter decomposers.</title>
        <authorList>
            <person name="Barbi F."/>
            <person name="Kohler A."/>
            <person name="Barry K."/>
            <person name="Baskaran P."/>
            <person name="Daum C."/>
            <person name="Fauchery L."/>
            <person name="Ihrmark K."/>
            <person name="Kuo A."/>
            <person name="LaButti K."/>
            <person name="Lipzen A."/>
            <person name="Morin E."/>
            <person name="Grigoriev I.V."/>
            <person name="Henrissat B."/>
            <person name="Lindahl B."/>
            <person name="Martin F."/>
        </authorList>
    </citation>
    <scope>NUCLEOTIDE SEQUENCE</scope>
    <source>
        <strain evidence="1">JB14</strain>
    </source>
</reference>
<dbReference type="AlphaFoldDB" id="A0A6A4H1D5"/>
<dbReference type="OrthoDB" id="3048892at2759"/>
<dbReference type="Proteomes" id="UP000799118">
    <property type="component" value="Unassembled WGS sequence"/>
</dbReference>
<proteinExistence type="predicted"/>
<organism evidence="1 2">
    <name type="scientific">Gymnopus androsaceus JB14</name>
    <dbReference type="NCBI Taxonomy" id="1447944"/>
    <lineage>
        <taxon>Eukaryota</taxon>
        <taxon>Fungi</taxon>
        <taxon>Dikarya</taxon>
        <taxon>Basidiomycota</taxon>
        <taxon>Agaricomycotina</taxon>
        <taxon>Agaricomycetes</taxon>
        <taxon>Agaricomycetidae</taxon>
        <taxon>Agaricales</taxon>
        <taxon>Marasmiineae</taxon>
        <taxon>Omphalotaceae</taxon>
        <taxon>Gymnopus</taxon>
    </lineage>
</organism>
<dbReference type="EMBL" id="ML769622">
    <property type="protein sequence ID" value="KAE9391480.1"/>
    <property type="molecule type" value="Genomic_DNA"/>
</dbReference>
<name>A0A6A4H1D5_9AGAR</name>
<gene>
    <name evidence="1" type="ORF">BT96DRAFT_831996</name>
</gene>
<evidence type="ECO:0000313" key="1">
    <source>
        <dbReference type="EMBL" id="KAE9391480.1"/>
    </source>
</evidence>
<protein>
    <submittedName>
        <fullName evidence="1">Uncharacterized protein</fullName>
    </submittedName>
</protein>
<accession>A0A6A4H1D5</accession>